<dbReference type="InterPro" id="IPR023795">
    <property type="entry name" value="Serpin_CS"/>
</dbReference>
<sequence length="418" mass="46710">MTKKILFSGIFVLIAGAAVAAGLFFYPYEPKKPPRADDAGATANGIKQAVVANNEFAFDMYEKIAKGRKGNIFFSPYSVSSAMAMVYEGAKGKTKDEIKKVFNFSEYSVLRSNYAAIYNNINKEEKQYELRTGNALWVQQDYPLIGEYMDIVEKYYGGKAANVDFIKEPARSANTINEFIEEQTNGKIENILSAGDVNPLTKLIITNAIYFKGMWESEFDKKLTKEEEFRITANEKIMTPMMHMKTGEKMFNYADFGDSQILELPYKSGEISMLILLPADDIESMEKILTNKKIAEYKTAMGKTELDAIAMPKFEFDAKYLMNDALASMGMKTAFADNADFSGMSKGDLFISDVIHQSYIKVDEAGTEAAAATATGVAEWALPLRRTVFRADHPFIFIIEEKATGDILFMGKVTDPRG</sequence>
<accession>A0A1F5S4A6</accession>
<comment type="similarity">
    <text evidence="1">Belongs to the serpin family.</text>
</comment>
<dbReference type="Gene3D" id="2.30.39.10">
    <property type="entry name" value="Alpha-1-antitrypsin, domain 1"/>
    <property type="match status" value="2"/>
</dbReference>
<dbReference type="AlphaFoldDB" id="A0A1F5S4A6"/>
<feature type="domain" description="Serpin" evidence="2">
    <location>
        <begin position="58"/>
        <end position="416"/>
    </location>
</feature>
<protein>
    <recommendedName>
        <fullName evidence="2">Serpin domain-containing protein</fullName>
    </recommendedName>
</protein>
<dbReference type="InterPro" id="IPR036186">
    <property type="entry name" value="Serpin_sf"/>
</dbReference>
<proteinExistence type="inferred from homology"/>
<evidence type="ECO:0000313" key="3">
    <source>
        <dbReference type="EMBL" id="OGF21530.1"/>
    </source>
</evidence>
<evidence type="ECO:0000256" key="1">
    <source>
        <dbReference type="RuleBase" id="RU000411"/>
    </source>
</evidence>
<dbReference type="GO" id="GO:0004867">
    <property type="term" value="F:serine-type endopeptidase inhibitor activity"/>
    <property type="evidence" value="ECO:0007669"/>
    <property type="project" value="InterPro"/>
</dbReference>
<reference evidence="3 4" key="1">
    <citation type="journal article" date="2016" name="Nat. Commun.">
        <title>Thousands of microbial genomes shed light on interconnected biogeochemical processes in an aquifer system.</title>
        <authorList>
            <person name="Anantharaman K."/>
            <person name="Brown C.T."/>
            <person name="Hug L.A."/>
            <person name="Sharon I."/>
            <person name="Castelle C.J."/>
            <person name="Probst A.J."/>
            <person name="Thomas B.C."/>
            <person name="Singh A."/>
            <person name="Wilkins M.J."/>
            <person name="Karaoz U."/>
            <person name="Brodie E.L."/>
            <person name="Williams K.H."/>
            <person name="Hubbard S.S."/>
            <person name="Banfield J.F."/>
        </authorList>
    </citation>
    <scope>NUCLEOTIDE SEQUENCE [LARGE SCALE GENOMIC DNA]</scope>
</reference>
<dbReference type="SMART" id="SM00093">
    <property type="entry name" value="SERPIN"/>
    <property type="match status" value="1"/>
</dbReference>
<gene>
    <name evidence="3" type="ORF">A2Y83_03055</name>
</gene>
<dbReference type="PANTHER" id="PTHR11461:SF211">
    <property type="entry name" value="GH10112P-RELATED"/>
    <property type="match status" value="1"/>
</dbReference>
<dbReference type="EMBL" id="MFFS01000059">
    <property type="protein sequence ID" value="OGF21530.1"/>
    <property type="molecule type" value="Genomic_DNA"/>
</dbReference>
<dbReference type="Pfam" id="PF00079">
    <property type="entry name" value="Serpin"/>
    <property type="match status" value="1"/>
</dbReference>
<dbReference type="InterPro" id="IPR042185">
    <property type="entry name" value="Serpin_sf_2"/>
</dbReference>
<dbReference type="STRING" id="1797985.A2Y83_03055"/>
<dbReference type="CDD" id="cd19590">
    <property type="entry name" value="serpin_thermopin-like"/>
    <property type="match status" value="1"/>
</dbReference>
<dbReference type="Proteomes" id="UP000178323">
    <property type="component" value="Unassembled WGS sequence"/>
</dbReference>
<dbReference type="InterPro" id="IPR000215">
    <property type="entry name" value="Serpin_fam"/>
</dbReference>
<evidence type="ECO:0000259" key="2">
    <source>
        <dbReference type="SMART" id="SM00093"/>
    </source>
</evidence>
<dbReference type="GO" id="GO:0005615">
    <property type="term" value="C:extracellular space"/>
    <property type="evidence" value="ECO:0007669"/>
    <property type="project" value="InterPro"/>
</dbReference>
<dbReference type="InterPro" id="IPR023796">
    <property type="entry name" value="Serpin_dom"/>
</dbReference>
<organism evidence="3 4">
    <name type="scientific">Candidatus Falkowbacteria bacterium RBG_13_39_14</name>
    <dbReference type="NCBI Taxonomy" id="1797985"/>
    <lineage>
        <taxon>Bacteria</taxon>
        <taxon>Candidatus Falkowiibacteriota</taxon>
    </lineage>
</organism>
<dbReference type="PANTHER" id="PTHR11461">
    <property type="entry name" value="SERINE PROTEASE INHIBITOR, SERPIN"/>
    <property type="match status" value="1"/>
</dbReference>
<evidence type="ECO:0000313" key="4">
    <source>
        <dbReference type="Proteomes" id="UP000178323"/>
    </source>
</evidence>
<name>A0A1F5S4A6_9BACT</name>
<dbReference type="SUPFAM" id="SSF56574">
    <property type="entry name" value="Serpins"/>
    <property type="match status" value="1"/>
</dbReference>
<dbReference type="Gene3D" id="3.30.497.10">
    <property type="entry name" value="Antithrombin, subunit I, domain 2"/>
    <property type="match status" value="1"/>
</dbReference>
<dbReference type="PROSITE" id="PS00284">
    <property type="entry name" value="SERPIN"/>
    <property type="match status" value="1"/>
</dbReference>
<dbReference type="InterPro" id="IPR042178">
    <property type="entry name" value="Serpin_sf_1"/>
</dbReference>
<comment type="caution">
    <text evidence="3">The sequence shown here is derived from an EMBL/GenBank/DDBJ whole genome shotgun (WGS) entry which is preliminary data.</text>
</comment>